<sequence length="137" mass="15510">KSPSRSARNPVRCGTEIPRVVHAFPFLAAAIKSPRLPPSSPVVKKRFRPGTRALQEIRRYQKSTELLIRKAPFYRLVTRHDASFLLCAQAAEAYMTRLFEDTNLCAIHAKRVTIQPKDMHLARRLRESFQSGIGALG</sequence>
<evidence type="ECO:0000256" key="7">
    <source>
        <dbReference type="ARBA" id="ARBA00023269"/>
    </source>
</evidence>
<organism evidence="9 10">
    <name type="scientific">Eptatretus burgeri</name>
    <name type="common">Inshore hagfish</name>
    <dbReference type="NCBI Taxonomy" id="7764"/>
    <lineage>
        <taxon>Eukaryota</taxon>
        <taxon>Metazoa</taxon>
        <taxon>Chordata</taxon>
        <taxon>Craniata</taxon>
        <taxon>Vertebrata</taxon>
        <taxon>Cyclostomata</taxon>
        <taxon>Myxini</taxon>
        <taxon>Myxiniformes</taxon>
        <taxon>Myxinidae</taxon>
        <taxon>Eptatretinae</taxon>
        <taxon>Eptatretus</taxon>
    </lineage>
</organism>
<comment type="subcellular location">
    <subcellularLocation>
        <location evidence="2">Chromosome</location>
    </subcellularLocation>
    <subcellularLocation>
        <location evidence="1">Nucleus</location>
    </subcellularLocation>
</comment>
<dbReference type="CDD" id="cd22911">
    <property type="entry name" value="HFD_H3"/>
    <property type="match status" value="1"/>
</dbReference>
<dbReference type="FunFam" id="1.10.20.10:FF:000085">
    <property type="entry name" value="Histone H3.2"/>
    <property type="match status" value="1"/>
</dbReference>
<dbReference type="Pfam" id="PF00125">
    <property type="entry name" value="Histone"/>
    <property type="match status" value="1"/>
</dbReference>
<evidence type="ECO:0000256" key="4">
    <source>
        <dbReference type="ARBA" id="ARBA00022454"/>
    </source>
</evidence>
<dbReference type="SMART" id="SM00428">
    <property type="entry name" value="H3"/>
    <property type="match status" value="1"/>
</dbReference>
<protein>
    <recommendedName>
        <fullName evidence="8">Core Histone H2A/H2B/H3 domain-containing protein</fullName>
    </recommendedName>
</protein>
<dbReference type="Gene3D" id="1.10.20.10">
    <property type="entry name" value="Histone, subunit A"/>
    <property type="match status" value="1"/>
</dbReference>
<dbReference type="AlphaFoldDB" id="A0A8C4NAZ0"/>
<proteinExistence type="inferred from homology"/>
<keyword evidence="7" id="KW-0544">Nucleosome core</keyword>
<dbReference type="SUPFAM" id="SSF47113">
    <property type="entry name" value="Histone-fold"/>
    <property type="match status" value="1"/>
</dbReference>
<dbReference type="GO" id="GO:0000786">
    <property type="term" value="C:nucleosome"/>
    <property type="evidence" value="ECO:0007669"/>
    <property type="project" value="UniProtKB-KW"/>
</dbReference>
<dbReference type="GO" id="GO:0005634">
    <property type="term" value="C:nucleus"/>
    <property type="evidence" value="ECO:0007669"/>
    <property type="project" value="UniProtKB-SubCell"/>
</dbReference>
<dbReference type="InterPro" id="IPR007125">
    <property type="entry name" value="H2A/H2B/H3"/>
</dbReference>
<evidence type="ECO:0000256" key="6">
    <source>
        <dbReference type="ARBA" id="ARBA00023242"/>
    </source>
</evidence>
<name>A0A8C4NAZ0_EPTBU</name>
<evidence type="ECO:0000313" key="10">
    <source>
        <dbReference type="Proteomes" id="UP000694388"/>
    </source>
</evidence>
<evidence type="ECO:0000256" key="3">
    <source>
        <dbReference type="ARBA" id="ARBA00010343"/>
    </source>
</evidence>
<evidence type="ECO:0000256" key="5">
    <source>
        <dbReference type="ARBA" id="ARBA00023125"/>
    </source>
</evidence>
<dbReference type="InterPro" id="IPR009072">
    <property type="entry name" value="Histone-fold"/>
</dbReference>
<dbReference type="GeneTree" id="ENSGT01150000287000"/>
<feature type="domain" description="Core Histone H2A/H2B/H3" evidence="8">
    <location>
        <begin position="49"/>
        <end position="125"/>
    </location>
</feature>
<evidence type="ECO:0000256" key="1">
    <source>
        <dbReference type="ARBA" id="ARBA00004123"/>
    </source>
</evidence>
<evidence type="ECO:0000256" key="2">
    <source>
        <dbReference type="ARBA" id="ARBA00004286"/>
    </source>
</evidence>
<dbReference type="GO" id="GO:0046982">
    <property type="term" value="F:protein heterodimerization activity"/>
    <property type="evidence" value="ECO:0007669"/>
    <property type="project" value="InterPro"/>
</dbReference>
<dbReference type="Proteomes" id="UP000694388">
    <property type="component" value="Unplaced"/>
</dbReference>
<keyword evidence="6" id="KW-0539">Nucleus</keyword>
<dbReference type="PRINTS" id="PR00622">
    <property type="entry name" value="HISTONEH3"/>
</dbReference>
<dbReference type="GO" id="GO:0003677">
    <property type="term" value="F:DNA binding"/>
    <property type="evidence" value="ECO:0007669"/>
    <property type="project" value="UniProtKB-KW"/>
</dbReference>
<dbReference type="PANTHER" id="PTHR11426">
    <property type="entry name" value="HISTONE H3"/>
    <property type="match status" value="1"/>
</dbReference>
<accession>A0A8C4NAZ0</accession>
<evidence type="ECO:0000313" key="9">
    <source>
        <dbReference type="Ensembl" id="ENSEBUP00000000318.1"/>
    </source>
</evidence>
<keyword evidence="4" id="KW-0158">Chromosome</keyword>
<dbReference type="InterPro" id="IPR000164">
    <property type="entry name" value="Histone_H3/CENP-A"/>
</dbReference>
<dbReference type="GO" id="GO:0030527">
    <property type="term" value="F:structural constituent of chromatin"/>
    <property type="evidence" value="ECO:0007669"/>
    <property type="project" value="InterPro"/>
</dbReference>
<comment type="similarity">
    <text evidence="3">Belongs to the histone H3 family.</text>
</comment>
<dbReference type="Ensembl" id="ENSEBUT00000000611.1">
    <property type="protein sequence ID" value="ENSEBUP00000000318.1"/>
    <property type="gene ID" value="ENSEBUG00000000484.1"/>
</dbReference>
<keyword evidence="10" id="KW-1185">Reference proteome</keyword>
<reference evidence="9" key="2">
    <citation type="submission" date="2025-09" db="UniProtKB">
        <authorList>
            <consortium name="Ensembl"/>
        </authorList>
    </citation>
    <scope>IDENTIFICATION</scope>
</reference>
<keyword evidence="5" id="KW-0238">DNA-binding</keyword>
<evidence type="ECO:0000259" key="8">
    <source>
        <dbReference type="Pfam" id="PF00125"/>
    </source>
</evidence>
<reference evidence="9" key="1">
    <citation type="submission" date="2025-08" db="UniProtKB">
        <authorList>
            <consortium name="Ensembl"/>
        </authorList>
    </citation>
    <scope>IDENTIFICATION</scope>
</reference>